<keyword evidence="1" id="KW-0802">TPR repeat</keyword>
<dbReference type="SUPFAM" id="SSF48452">
    <property type="entry name" value="TPR-like"/>
    <property type="match status" value="1"/>
</dbReference>
<keyword evidence="2" id="KW-0472">Membrane</keyword>
<dbReference type="RefSeq" id="WP_041502281.1">
    <property type="nucleotide sequence ID" value="NZ_JPIT01000008.1"/>
</dbReference>
<dbReference type="InterPro" id="IPR011990">
    <property type="entry name" value="TPR-like_helical_dom_sf"/>
</dbReference>
<dbReference type="OrthoDB" id="9808622at2"/>
<reference evidence="4 5" key="2">
    <citation type="submission" date="2014-07" db="EMBL/GenBank/DDBJ databases">
        <title>Porphyromonadaceae bacterium OUH 334697 = ATCC BAA-2682 = DSM 28341 draft genome.</title>
        <authorList>
            <person name="Sydenham T.V."/>
            <person name="Hasman H."/>
            <person name="Justesen U.S."/>
        </authorList>
    </citation>
    <scope>NUCLEOTIDE SEQUENCE [LARGE SCALE GENOMIC DNA]</scope>
    <source>
        <strain evidence="4 5">OUH 334697</strain>
    </source>
</reference>
<protein>
    <submittedName>
        <fullName evidence="3">Uncharacterized protein</fullName>
    </submittedName>
</protein>
<evidence type="ECO:0000313" key="6">
    <source>
        <dbReference type="Proteomes" id="UP000031980"/>
    </source>
</evidence>
<keyword evidence="2" id="KW-0812">Transmembrane</keyword>
<name>A0A0C3R8J2_9PORP</name>
<feature type="transmembrane region" description="Helical" evidence="2">
    <location>
        <begin position="32"/>
        <end position="50"/>
    </location>
</feature>
<dbReference type="AlphaFoldDB" id="A0A0C3R8J2"/>
<evidence type="ECO:0000313" key="5">
    <source>
        <dbReference type="Proteomes" id="UP000031937"/>
    </source>
</evidence>
<proteinExistence type="predicted"/>
<dbReference type="Pfam" id="PF13174">
    <property type="entry name" value="TPR_6"/>
    <property type="match status" value="1"/>
</dbReference>
<accession>A0A0C3R8J2</accession>
<evidence type="ECO:0000256" key="2">
    <source>
        <dbReference type="SAM" id="Phobius"/>
    </source>
</evidence>
<gene>
    <name evidence="3" type="ORF">BA92_02505</name>
    <name evidence="4" type="ORF">IE90_02245</name>
</gene>
<sequence length="228" mass="26017">MSKEKQKHGDGFEQIEEVTISTEQFIEKNQNLLIKIIIAIIVVIGVVLGYHKFYKQPLAKEAMNQMFMAENFFAKDSFNLALNGEGDVLGFLDIIEKYGSTPSGNLANYYAGLCYLYNGDYNNAIKYLEKFSSDDLVFNSLAKSNIGDAYMQLGDYKKAADYYKKAANEDTNELTAPIILMKAGLAFEKANDYKSALTMYERIEKEFTSSMEFRDIEKYITRTKEKIK</sequence>
<dbReference type="EMBL" id="JPIT01000008">
    <property type="protein sequence ID" value="KIO46861.1"/>
    <property type="molecule type" value="Genomic_DNA"/>
</dbReference>
<dbReference type="PROSITE" id="PS50005">
    <property type="entry name" value="TPR"/>
    <property type="match status" value="1"/>
</dbReference>
<keyword evidence="2" id="KW-1133">Transmembrane helix</keyword>
<evidence type="ECO:0000256" key="1">
    <source>
        <dbReference type="PROSITE-ProRule" id="PRU00339"/>
    </source>
</evidence>
<dbReference type="Proteomes" id="UP000031937">
    <property type="component" value="Unassembled WGS sequence"/>
</dbReference>
<keyword evidence="6" id="KW-1185">Reference proteome</keyword>
<dbReference type="EMBL" id="JPIU01000025">
    <property type="protein sequence ID" value="KIO46750.1"/>
    <property type="molecule type" value="Genomic_DNA"/>
</dbReference>
<dbReference type="InterPro" id="IPR019734">
    <property type="entry name" value="TPR_rpt"/>
</dbReference>
<evidence type="ECO:0000313" key="4">
    <source>
        <dbReference type="EMBL" id="KIO46861.1"/>
    </source>
</evidence>
<feature type="repeat" description="TPR" evidence="1">
    <location>
        <begin position="140"/>
        <end position="173"/>
    </location>
</feature>
<dbReference type="Pfam" id="PF13432">
    <property type="entry name" value="TPR_16"/>
    <property type="match status" value="1"/>
</dbReference>
<evidence type="ECO:0000313" key="3">
    <source>
        <dbReference type="EMBL" id="KIO46750.1"/>
    </source>
</evidence>
<dbReference type="Proteomes" id="UP000031980">
    <property type="component" value="Unassembled WGS sequence"/>
</dbReference>
<organism evidence="3 6">
    <name type="scientific">Sanguibacteroides justesenii</name>
    <dbReference type="NCBI Taxonomy" id="1547597"/>
    <lineage>
        <taxon>Bacteria</taxon>
        <taxon>Pseudomonadati</taxon>
        <taxon>Bacteroidota</taxon>
        <taxon>Bacteroidia</taxon>
        <taxon>Bacteroidales</taxon>
        <taxon>Porphyromonadaceae</taxon>
        <taxon>Sanguibacteroides</taxon>
    </lineage>
</organism>
<dbReference type="SMART" id="SM00028">
    <property type="entry name" value="TPR"/>
    <property type="match status" value="2"/>
</dbReference>
<reference evidence="3 6" key="1">
    <citation type="submission" date="2014-07" db="EMBL/GenBank/DDBJ databases">
        <title>Porphyromonadaceae bacterium OUH 308042 = ATCC BAA-2681 = DSM 28342 draft genome.</title>
        <authorList>
            <person name="Sydenham T.V."/>
            <person name="Hasman H."/>
            <person name="Justensen U.S."/>
        </authorList>
    </citation>
    <scope>NUCLEOTIDE SEQUENCE [LARGE SCALE GENOMIC DNA]</scope>
    <source>
        <strain evidence="3 6">OUH 308042</strain>
    </source>
</reference>
<dbReference type="Gene3D" id="1.25.40.10">
    <property type="entry name" value="Tetratricopeptide repeat domain"/>
    <property type="match status" value="2"/>
</dbReference>
<comment type="caution">
    <text evidence="3">The sequence shown here is derived from an EMBL/GenBank/DDBJ whole genome shotgun (WGS) entry which is preliminary data.</text>
</comment>